<dbReference type="InterPro" id="IPR050473">
    <property type="entry name" value="A2M/Complement_sys"/>
</dbReference>
<dbReference type="InterPro" id="IPR011626">
    <property type="entry name" value="Alpha-macroglobulin_TED"/>
</dbReference>
<reference evidence="4" key="1">
    <citation type="journal article" date="2019" name="bioRxiv">
        <title>The Genome of the Zebra Mussel, Dreissena polymorpha: A Resource for Invasive Species Research.</title>
        <authorList>
            <person name="McCartney M.A."/>
            <person name="Auch B."/>
            <person name="Kono T."/>
            <person name="Mallez S."/>
            <person name="Zhang Y."/>
            <person name="Obille A."/>
            <person name="Becker A."/>
            <person name="Abrahante J.E."/>
            <person name="Garbe J."/>
            <person name="Badalamenti J.P."/>
            <person name="Herman A."/>
            <person name="Mangelson H."/>
            <person name="Liachko I."/>
            <person name="Sullivan S."/>
            <person name="Sone E.D."/>
            <person name="Koren S."/>
            <person name="Silverstein K.A.T."/>
            <person name="Beckman K.B."/>
            <person name="Gohl D.M."/>
        </authorList>
    </citation>
    <scope>NUCLEOTIDE SEQUENCE</scope>
    <source>
        <strain evidence="4">Duluth1</strain>
        <tissue evidence="4">Whole animal</tissue>
    </source>
</reference>
<feature type="domain" description="Alpha-macroglobulin-like TED" evidence="3">
    <location>
        <begin position="140"/>
        <end position="224"/>
    </location>
</feature>
<keyword evidence="2" id="KW-0882">Thioester bond</keyword>
<dbReference type="EMBL" id="JAIWYP010000016">
    <property type="protein sequence ID" value="KAH3694435.1"/>
    <property type="molecule type" value="Genomic_DNA"/>
</dbReference>
<accession>A0A9D4BGB7</accession>
<dbReference type="SUPFAM" id="SSF48239">
    <property type="entry name" value="Terpenoid cyclases/Protein prenyltransferases"/>
    <property type="match status" value="1"/>
</dbReference>
<dbReference type="PANTHER" id="PTHR11412:SF136">
    <property type="entry name" value="CD109 ANTIGEN"/>
    <property type="match status" value="1"/>
</dbReference>
<dbReference type="AlphaFoldDB" id="A0A9D4BGB7"/>
<evidence type="ECO:0000259" key="3">
    <source>
        <dbReference type="Pfam" id="PF07678"/>
    </source>
</evidence>
<keyword evidence="1" id="KW-0732">Signal</keyword>
<dbReference type="PANTHER" id="PTHR11412">
    <property type="entry name" value="MACROGLOBULIN / COMPLEMENT"/>
    <property type="match status" value="1"/>
</dbReference>
<dbReference type="Pfam" id="PF07678">
    <property type="entry name" value="TED_complement"/>
    <property type="match status" value="1"/>
</dbReference>
<gene>
    <name evidence="4" type="ORF">DPMN_081875</name>
</gene>
<dbReference type="Proteomes" id="UP000828390">
    <property type="component" value="Unassembled WGS sequence"/>
</dbReference>
<organism evidence="4 5">
    <name type="scientific">Dreissena polymorpha</name>
    <name type="common">Zebra mussel</name>
    <name type="synonym">Mytilus polymorpha</name>
    <dbReference type="NCBI Taxonomy" id="45954"/>
    <lineage>
        <taxon>Eukaryota</taxon>
        <taxon>Metazoa</taxon>
        <taxon>Spiralia</taxon>
        <taxon>Lophotrochozoa</taxon>
        <taxon>Mollusca</taxon>
        <taxon>Bivalvia</taxon>
        <taxon>Autobranchia</taxon>
        <taxon>Heteroconchia</taxon>
        <taxon>Euheterodonta</taxon>
        <taxon>Imparidentia</taxon>
        <taxon>Neoheterodontei</taxon>
        <taxon>Myida</taxon>
        <taxon>Dreissenoidea</taxon>
        <taxon>Dreissenidae</taxon>
        <taxon>Dreissena</taxon>
    </lineage>
</organism>
<sequence length="226" mass="25399">MDLPDTIVQGEECLLQITVFNYLPERQEVVISVQHSDDIHQTIPTATVVQPNEGHSTFVRLTPNITGDVNITVRAKAGDFFTTVAYDSLQKTLRVRPNGVHMTENQQHLIHVHPTSSNYNKSVSLAKPNNIVPGTERLIHLKITGYQNELRNKHSDGSFSAFGNSDRSGSTWLTAFVMKCFGLARSMIMIDDNIIKEGINWLLDKQKTDGSFDEPGRVIHTNMQQR</sequence>
<evidence type="ECO:0000256" key="1">
    <source>
        <dbReference type="ARBA" id="ARBA00022729"/>
    </source>
</evidence>
<evidence type="ECO:0000256" key="2">
    <source>
        <dbReference type="ARBA" id="ARBA00022966"/>
    </source>
</evidence>
<protein>
    <recommendedName>
        <fullName evidence="3">Alpha-macroglobulin-like TED domain-containing protein</fullName>
    </recommendedName>
</protein>
<reference evidence="4" key="2">
    <citation type="submission" date="2020-11" db="EMBL/GenBank/DDBJ databases">
        <authorList>
            <person name="McCartney M.A."/>
            <person name="Auch B."/>
            <person name="Kono T."/>
            <person name="Mallez S."/>
            <person name="Becker A."/>
            <person name="Gohl D.M."/>
            <person name="Silverstein K.A.T."/>
            <person name="Koren S."/>
            <person name="Bechman K.B."/>
            <person name="Herman A."/>
            <person name="Abrahante J.E."/>
            <person name="Garbe J."/>
        </authorList>
    </citation>
    <scope>NUCLEOTIDE SEQUENCE</scope>
    <source>
        <strain evidence="4">Duluth1</strain>
        <tissue evidence="4">Whole animal</tissue>
    </source>
</reference>
<dbReference type="InterPro" id="IPR008930">
    <property type="entry name" value="Terpenoid_cyclase/PrenylTrfase"/>
</dbReference>
<name>A0A9D4BGB7_DREPO</name>
<dbReference type="Gene3D" id="1.50.10.20">
    <property type="match status" value="1"/>
</dbReference>
<evidence type="ECO:0000313" key="5">
    <source>
        <dbReference type="Proteomes" id="UP000828390"/>
    </source>
</evidence>
<dbReference type="Gene3D" id="2.60.40.10">
    <property type="entry name" value="Immunoglobulins"/>
    <property type="match status" value="1"/>
</dbReference>
<keyword evidence="5" id="KW-1185">Reference proteome</keyword>
<comment type="caution">
    <text evidence="4">The sequence shown here is derived from an EMBL/GenBank/DDBJ whole genome shotgun (WGS) entry which is preliminary data.</text>
</comment>
<dbReference type="GO" id="GO:0005615">
    <property type="term" value="C:extracellular space"/>
    <property type="evidence" value="ECO:0007669"/>
    <property type="project" value="InterPro"/>
</dbReference>
<evidence type="ECO:0000313" key="4">
    <source>
        <dbReference type="EMBL" id="KAH3694435.1"/>
    </source>
</evidence>
<dbReference type="InterPro" id="IPR013783">
    <property type="entry name" value="Ig-like_fold"/>
</dbReference>
<proteinExistence type="predicted"/>